<evidence type="ECO:0000313" key="7">
    <source>
        <dbReference type="EMBL" id="KAJ4367655.1"/>
    </source>
</evidence>
<comment type="similarity">
    <text evidence="2">Belongs to the purine-cytosine permease (2.A.39) family.</text>
</comment>
<evidence type="ECO:0000256" key="2">
    <source>
        <dbReference type="ARBA" id="ARBA00008974"/>
    </source>
</evidence>
<dbReference type="PANTHER" id="PTHR30618">
    <property type="entry name" value="NCS1 FAMILY PURINE/PYRIMIDINE TRANSPORTER"/>
    <property type="match status" value="1"/>
</dbReference>
<sequence>MAATNFLTVVGSFNVFLGPFMGIMFADYFLIRKRTMKLTALFDETPGTLYWYSKGWNWRAAFAWISSVWFLMPGLVQRGLPSSEIALGWTRLYQLSWFLGCLVGGIVYMLLDFFWPMPGKTVVDDADYFGTFGEVPVLQGFDNGDVSPVEVKEASWNVSEKDIEAQG</sequence>
<dbReference type="PANTHER" id="PTHR30618:SF15">
    <property type="entry name" value="NICOTINAMIDE RIBOSIDE TRANSPORTER 1-RELATED"/>
    <property type="match status" value="1"/>
</dbReference>
<comment type="subcellular location">
    <subcellularLocation>
        <location evidence="1">Membrane</location>
        <topology evidence="1">Multi-pass membrane protein</topology>
    </subcellularLocation>
</comment>
<dbReference type="OrthoDB" id="2018619at2759"/>
<feature type="transmembrane region" description="Helical" evidence="6">
    <location>
        <begin position="92"/>
        <end position="111"/>
    </location>
</feature>
<reference evidence="7" key="1">
    <citation type="submission" date="2022-10" db="EMBL/GenBank/DDBJ databases">
        <title>Tapping the CABI collections for fungal endophytes: first genome assemblies for Collariella, Neodidymelliopsis, Ascochyta clinopodiicola, Didymella pomorum, Didymosphaeria variabile, Neocosmospora piperis and Neocucurbitaria cava.</title>
        <authorList>
            <person name="Hill R."/>
        </authorList>
    </citation>
    <scope>NUCLEOTIDE SEQUENCE</scope>
    <source>
        <strain evidence="7">IMI 356814</strain>
    </source>
</reference>
<dbReference type="AlphaFoldDB" id="A0A9W8Y6J9"/>
<keyword evidence="4 6" id="KW-1133">Transmembrane helix</keyword>
<dbReference type="GO" id="GO:0015205">
    <property type="term" value="F:nucleobase transmembrane transporter activity"/>
    <property type="evidence" value="ECO:0007669"/>
    <property type="project" value="TreeGrafter"/>
</dbReference>
<evidence type="ECO:0000256" key="4">
    <source>
        <dbReference type="ARBA" id="ARBA00022989"/>
    </source>
</evidence>
<keyword evidence="8" id="KW-1185">Reference proteome</keyword>
<dbReference type="InterPro" id="IPR045225">
    <property type="entry name" value="Uracil/uridine/allantoin_perm"/>
</dbReference>
<name>A0A9W8Y6J9_9PLEO</name>
<dbReference type="EMBL" id="JAPEUY010000012">
    <property type="protein sequence ID" value="KAJ4367655.1"/>
    <property type="molecule type" value="Genomic_DNA"/>
</dbReference>
<comment type="caution">
    <text evidence="7">The sequence shown here is derived from an EMBL/GenBank/DDBJ whole genome shotgun (WGS) entry which is preliminary data.</text>
</comment>
<dbReference type="Gene3D" id="1.10.4160.10">
    <property type="entry name" value="Hydantoin permease"/>
    <property type="match status" value="1"/>
</dbReference>
<gene>
    <name evidence="7" type="ORF">N0V83_007240</name>
</gene>
<feature type="transmembrane region" description="Helical" evidence="6">
    <location>
        <begin position="6"/>
        <end position="31"/>
    </location>
</feature>
<evidence type="ECO:0000313" key="8">
    <source>
        <dbReference type="Proteomes" id="UP001140560"/>
    </source>
</evidence>
<accession>A0A9W8Y6J9</accession>
<proteinExistence type="inferred from homology"/>
<dbReference type="InterPro" id="IPR001248">
    <property type="entry name" value="Pur-cyt_permease"/>
</dbReference>
<dbReference type="GO" id="GO:0005886">
    <property type="term" value="C:plasma membrane"/>
    <property type="evidence" value="ECO:0007669"/>
    <property type="project" value="TreeGrafter"/>
</dbReference>
<keyword evidence="5 6" id="KW-0472">Membrane</keyword>
<organism evidence="7 8">
    <name type="scientific">Neocucurbitaria cava</name>
    <dbReference type="NCBI Taxonomy" id="798079"/>
    <lineage>
        <taxon>Eukaryota</taxon>
        <taxon>Fungi</taxon>
        <taxon>Dikarya</taxon>
        <taxon>Ascomycota</taxon>
        <taxon>Pezizomycotina</taxon>
        <taxon>Dothideomycetes</taxon>
        <taxon>Pleosporomycetidae</taxon>
        <taxon>Pleosporales</taxon>
        <taxon>Pleosporineae</taxon>
        <taxon>Cucurbitariaceae</taxon>
        <taxon>Neocucurbitaria</taxon>
    </lineage>
</organism>
<dbReference type="Proteomes" id="UP001140560">
    <property type="component" value="Unassembled WGS sequence"/>
</dbReference>
<protein>
    <submittedName>
        <fullName evidence="7">Uncharacterized protein</fullName>
    </submittedName>
</protein>
<evidence type="ECO:0000256" key="5">
    <source>
        <dbReference type="ARBA" id="ARBA00023136"/>
    </source>
</evidence>
<keyword evidence="3 6" id="KW-0812">Transmembrane</keyword>
<evidence type="ECO:0000256" key="1">
    <source>
        <dbReference type="ARBA" id="ARBA00004141"/>
    </source>
</evidence>
<evidence type="ECO:0000256" key="6">
    <source>
        <dbReference type="SAM" id="Phobius"/>
    </source>
</evidence>
<evidence type="ECO:0000256" key="3">
    <source>
        <dbReference type="ARBA" id="ARBA00022692"/>
    </source>
</evidence>
<feature type="transmembrane region" description="Helical" evidence="6">
    <location>
        <begin position="61"/>
        <end position="80"/>
    </location>
</feature>
<dbReference type="Pfam" id="PF02133">
    <property type="entry name" value="Transp_cyt_pur"/>
    <property type="match status" value="1"/>
</dbReference>